<evidence type="ECO:0000256" key="5">
    <source>
        <dbReference type="ARBA" id="ARBA00023136"/>
    </source>
</evidence>
<dbReference type="EMBL" id="JAKZGS010000012">
    <property type="protein sequence ID" value="MCH7399097.1"/>
    <property type="molecule type" value="Genomic_DNA"/>
</dbReference>
<feature type="transmembrane region" description="Helical" evidence="6">
    <location>
        <begin position="444"/>
        <end position="464"/>
    </location>
</feature>
<comment type="subcellular location">
    <subcellularLocation>
        <location evidence="1">Cell membrane</location>
        <topology evidence="1">Multi-pass membrane protein</topology>
    </subcellularLocation>
</comment>
<feature type="transmembrane region" description="Helical" evidence="6">
    <location>
        <begin position="12"/>
        <end position="35"/>
    </location>
</feature>
<evidence type="ECO:0000256" key="3">
    <source>
        <dbReference type="ARBA" id="ARBA00022692"/>
    </source>
</evidence>
<proteinExistence type="predicted"/>
<dbReference type="PANTHER" id="PTHR30250:SF11">
    <property type="entry name" value="O-ANTIGEN TRANSPORTER-RELATED"/>
    <property type="match status" value="1"/>
</dbReference>
<accession>A0ABS9UR53</accession>
<feature type="transmembrane region" description="Helical" evidence="6">
    <location>
        <begin position="278"/>
        <end position="296"/>
    </location>
</feature>
<feature type="transmembrane region" description="Helical" evidence="6">
    <location>
        <begin position="194"/>
        <end position="217"/>
    </location>
</feature>
<dbReference type="Proteomes" id="UP001165488">
    <property type="component" value="Unassembled WGS sequence"/>
</dbReference>
<feature type="transmembrane region" description="Helical" evidence="6">
    <location>
        <begin position="47"/>
        <end position="70"/>
    </location>
</feature>
<feature type="transmembrane region" description="Helical" evidence="6">
    <location>
        <begin position="82"/>
        <end position="101"/>
    </location>
</feature>
<keyword evidence="8" id="KW-1185">Reference proteome</keyword>
<feature type="transmembrane region" description="Helical" evidence="6">
    <location>
        <begin position="121"/>
        <end position="141"/>
    </location>
</feature>
<evidence type="ECO:0000256" key="4">
    <source>
        <dbReference type="ARBA" id="ARBA00022989"/>
    </source>
</evidence>
<dbReference type="PANTHER" id="PTHR30250">
    <property type="entry name" value="PST FAMILY PREDICTED COLANIC ACID TRANSPORTER"/>
    <property type="match status" value="1"/>
</dbReference>
<gene>
    <name evidence="7" type="ORF">MM236_13915</name>
</gene>
<keyword evidence="5 6" id="KW-0472">Membrane</keyword>
<evidence type="ECO:0000313" key="7">
    <source>
        <dbReference type="EMBL" id="MCH7399097.1"/>
    </source>
</evidence>
<dbReference type="InterPro" id="IPR050833">
    <property type="entry name" value="Poly_Biosynth_Transport"/>
</dbReference>
<keyword evidence="3 6" id="KW-0812">Transmembrane</keyword>
<evidence type="ECO:0000256" key="6">
    <source>
        <dbReference type="SAM" id="Phobius"/>
    </source>
</evidence>
<organism evidence="7 8">
    <name type="scientific">Belliella calami</name>
    <dbReference type="NCBI Taxonomy" id="2923436"/>
    <lineage>
        <taxon>Bacteria</taxon>
        <taxon>Pseudomonadati</taxon>
        <taxon>Bacteroidota</taxon>
        <taxon>Cytophagia</taxon>
        <taxon>Cytophagales</taxon>
        <taxon>Cyclobacteriaceae</taxon>
        <taxon>Belliella</taxon>
    </lineage>
</organism>
<protein>
    <submittedName>
        <fullName evidence="7">Polysaccharide biosynthesis C-terminal domain-containing protein</fullName>
    </submittedName>
</protein>
<sequence>MSQLKKLAGQTAIYGISSILGRTINFFLIPLYIVYLDKDAMGSFTNIYAFIAFFNVVFTYGMETTFFRFYTGKGLDQKKVYSQIQSLLLVSSLFLGSMIYFSSEQLSIWLNYPEKAYLFKWVAGILVIDAILAIPYAKLRVENKPLKFALSKLGNIIINVALNILLIAVSYHIWKGDYLTGLQSSIGALYQPTWGIEYILISNLIANALMIPVLFYFSGFFAFRIEREFIKPMWKYAIPLFFMGLAGVTNEVFSRSIFEFVIPEDFYPELTPREAGGIFGANFKLAIFMSLIIQAFKFAAEPFFFNQSEDKNSPKLFARVMHAFIIFCCLLMITVSVNLDLLGKFILVKNEYMEVMYIVPVLLLGYLFLGIYFNLSIWFKLTDQTKYSFYFTLIGAIVTIIVIMVLVPKIGYMGAALSTISCYFIMSALCYSYGQRYFPIPYQLGKGLSYILLAACLSYAGFFLETDNQIFQFILKNLMVIPFVILILLFERKEIKTILLKRNSK</sequence>
<evidence type="ECO:0000256" key="1">
    <source>
        <dbReference type="ARBA" id="ARBA00004651"/>
    </source>
</evidence>
<feature type="transmembrane region" description="Helical" evidence="6">
    <location>
        <begin position="238"/>
        <end position="258"/>
    </location>
</feature>
<keyword evidence="4 6" id="KW-1133">Transmembrane helix</keyword>
<dbReference type="RefSeq" id="WP_241275599.1">
    <property type="nucleotide sequence ID" value="NZ_JAKZGS010000012.1"/>
</dbReference>
<name>A0ABS9UR53_9BACT</name>
<feature type="transmembrane region" description="Helical" evidence="6">
    <location>
        <begin position="470"/>
        <end position="490"/>
    </location>
</feature>
<feature type="transmembrane region" description="Helical" evidence="6">
    <location>
        <begin position="412"/>
        <end position="432"/>
    </location>
</feature>
<reference evidence="7" key="1">
    <citation type="submission" date="2022-03" db="EMBL/GenBank/DDBJ databases">
        <title>De novo assembled genomes of Belliella spp. (Cyclobacteriaceae) strains.</title>
        <authorList>
            <person name="Szabo A."/>
            <person name="Korponai K."/>
            <person name="Felfoldi T."/>
        </authorList>
    </citation>
    <scope>NUCLEOTIDE SEQUENCE</scope>
    <source>
        <strain evidence="7">DSM 107340</strain>
    </source>
</reference>
<feature type="transmembrane region" description="Helical" evidence="6">
    <location>
        <begin position="387"/>
        <end position="406"/>
    </location>
</feature>
<feature type="transmembrane region" description="Helical" evidence="6">
    <location>
        <begin position="153"/>
        <end position="174"/>
    </location>
</feature>
<evidence type="ECO:0000313" key="8">
    <source>
        <dbReference type="Proteomes" id="UP001165488"/>
    </source>
</evidence>
<keyword evidence="2" id="KW-1003">Cell membrane</keyword>
<feature type="transmembrane region" description="Helical" evidence="6">
    <location>
        <begin position="316"/>
        <end position="335"/>
    </location>
</feature>
<feature type="transmembrane region" description="Helical" evidence="6">
    <location>
        <begin position="355"/>
        <end position="375"/>
    </location>
</feature>
<evidence type="ECO:0000256" key="2">
    <source>
        <dbReference type="ARBA" id="ARBA00022475"/>
    </source>
</evidence>
<comment type="caution">
    <text evidence="7">The sequence shown here is derived from an EMBL/GenBank/DDBJ whole genome shotgun (WGS) entry which is preliminary data.</text>
</comment>